<keyword evidence="4 10" id="KW-0479">Metal-binding</keyword>
<comment type="function">
    <text evidence="10">Catalyzes the epimerization of the S- and R-forms of NAD(P)HX, a damaged form of NAD(P)H that is a result of enzymatic or heat-dependent hydration. This is a prerequisite for the S-specific NAD(P)H-hydrate dehydratase to allow the repair of both epimers of NAD(P)HX.</text>
</comment>
<feature type="binding site" evidence="10">
    <location>
        <begin position="177"/>
        <end position="183"/>
    </location>
    <ligand>
        <name>(6S)-NADPHX</name>
        <dbReference type="ChEBI" id="CHEBI:64076"/>
    </ligand>
</feature>
<dbReference type="PANTHER" id="PTHR13232">
    <property type="entry name" value="NAD(P)H-HYDRATE EPIMERASE"/>
    <property type="match status" value="1"/>
</dbReference>
<keyword evidence="5 10" id="KW-0547">Nucleotide-binding</keyword>
<dbReference type="InterPro" id="IPR032976">
    <property type="entry name" value="YJEFN_prot_NAXE-like"/>
</dbReference>
<protein>
    <recommendedName>
        <fullName evidence="3 10">NAD(P)H-hydrate epimerase</fullName>
        <ecNumber evidence="3 10">5.1.99.6</ecNumber>
    </recommendedName>
    <alternativeName>
        <fullName evidence="10">NAD(P)HX epimerase</fullName>
    </alternativeName>
</protein>
<dbReference type="NCBIfam" id="TIGR00197">
    <property type="entry name" value="yjeF_nterm"/>
    <property type="match status" value="1"/>
</dbReference>
<keyword evidence="6" id="KW-0521">NADP</keyword>
<comment type="catalytic activity">
    <reaction evidence="2 10">
        <text>(6R)-NADPHX = (6S)-NADPHX</text>
        <dbReference type="Rhea" id="RHEA:32227"/>
        <dbReference type="ChEBI" id="CHEBI:64076"/>
        <dbReference type="ChEBI" id="CHEBI:64077"/>
        <dbReference type="EC" id="5.1.99.6"/>
    </reaction>
</comment>
<comment type="cofactor">
    <cofactor evidence="10">
        <name>K(+)</name>
        <dbReference type="ChEBI" id="CHEBI:29103"/>
    </cofactor>
    <text evidence="10">Binds 1 potassium ion per subunit.</text>
</comment>
<dbReference type="Proteomes" id="UP001159427">
    <property type="component" value="Unassembled WGS sequence"/>
</dbReference>
<comment type="similarity">
    <text evidence="10">Belongs to the NnrE/AIBP family.</text>
</comment>
<dbReference type="PROSITE" id="PS51385">
    <property type="entry name" value="YJEF_N"/>
    <property type="match status" value="1"/>
</dbReference>
<feature type="domain" description="YjeF N-terminal" evidence="11">
    <location>
        <begin position="57"/>
        <end position="263"/>
    </location>
</feature>
<feature type="binding site" evidence="10">
    <location>
        <position position="109"/>
    </location>
    <ligand>
        <name>K(+)</name>
        <dbReference type="ChEBI" id="CHEBI:29103"/>
    </ligand>
</feature>
<evidence type="ECO:0000313" key="13">
    <source>
        <dbReference type="Proteomes" id="UP001159427"/>
    </source>
</evidence>
<proteinExistence type="inferred from homology"/>
<feature type="binding site" evidence="10">
    <location>
        <begin position="108"/>
        <end position="112"/>
    </location>
    <ligand>
        <name>(6S)-NADPHX</name>
        <dbReference type="ChEBI" id="CHEBI:64076"/>
    </ligand>
</feature>
<gene>
    <name evidence="12" type="ORF">PEVE_00015060</name>
</gene>
<dbReference type="EC" id="5.1.99.6" evidence="3 10"/>
<dbReference type="Pfam" id="PF03853">
    <property type="entry name" value="YjeF_N"/>
    <property type="match status" value="1"/>
</dbReference>
<feature type="binding site" evidence="10">
    <location>
        <position position="173"/>
    </location>
    <ligand>
        <name>K(+)</name>
        <dbReference type="ChEBI" id="CHEBI:29103"/>
    </ligand>
</feature>
<evidence type="ECO:0000259" key="11">
    <source>
        <dbReference type="PROSITE" id="PS51385"/>
    </source>
</evidence>
<evidence type="ECO:0000256" key="2">
    <source>
        <dbReference type="ARBA" id="ARBA00000909"/>
    </source>
</evidence>
<evidence type="ECO:0000256" key="7">
    <source>
        <dbReference type="ARBA" id="ARBA00022958"/>
    </source>
</evidence>
<comment type="caution">
    <text evidence="12">The sequence shown here is derived from an EMBL/GenBank/DDBJ whole genome shotgun (WGS) entry which is preliminary data.</text>
</comment>
<evidence type="ECO:0000256" key="5">
    <source>
        <dbReference type="ARBA" id="ARBA00022741"/>
    </source>
</evidence>
<evidence type="ECO:0000256" key="3">
    <source>
        <dbReference type="ARBA" id="ARBA00012228"/>
    </source>
</evidence>
<keyword evidence="9 10" id="KW-0413">Isomerase</keyword>
<keyword evidence="7 10" id="KW-0630">Potassium</keyword>
<dbReference type="EMBL" id="CALNXI010000215">
    <property type="protein sequence ID" value="CAH3022351.1"/>
    <property type="molecule type" value="Genomic_DNA"/>
</dbReference>
<accession>A0ABN8M1Q4</accession>
<name>A0ABN8M1Q4_9CNID</name>
<evidence type="ECO:0000256" key="10">
    <source>
        <dbReference type="HAMAP-Rule" id="MF_03159"/>
    </source>
</evidence>
<dbReference type="SUPFAM" id="SSF64153">
    <property type="entry name" value="YjeF N-terminal domain-like"/>
    <property type="match status" value="1"/>
</dbReference>
<comment type="caution">
    <text evidence="10">Lacks conserved residue(s) required for the propagation of feature annotation.</text>
</comment>
<sequence length="277" mass="30870">MNIAGMGWRFFLLVGILSGLAGLMIFRIAPLCGRFPQYFKHFCTTRVTMKYLTQDEAQKIDQELFNEYSFSVDQLMELAGLSVAVALTKAYPRGPSHPNVLVCSGPGNNGGDGLVAARHLKMFGYNPKIYYPKKSEKQLFKNLVTQCEKMDIPFIPELPSSSQINEQYRLVVDAIFGFSFKGNARPPFGDALSTLKDVNIPVCSVDIPSGWHVEDGNPDGIQPDFLISLTAPKLCAKHFRGTFHFLGGRFVPESLAQKYNLSLPDYPETEPCMLLTE</sequence>
<keyword evidence="8 10" id="KW-0520">NAD</keyword>
<evidence type="ECO:0000256" key="8">
    <source>
        <dbReference type="ARBA" id="ARBA00023027"/>
    </source>
</evidence>
<dbReference type="PANTHER" id="PTHR13232:SF10">
    <property type="entry name" value="NAD(P)H-HYDRATE EPIMERASE"/>
    <property type="match status" value="1"/>
</dbReference>
<comment type="catalytic activity">
    <reaction evidence="1 10">
        <text>(6R)-NADHX = (6S)-NADHX</text>
        <dbReference type="Rhea" id="RHEA:32215"/>
        <dbReference type="ChEBI" id="CHEBI:64074"/>
        <dbReference type="ChEBI" id="CHEBI:64075"/>
        <dbReference type="EC" id="5.1.99.6"/>
    </reaction>
</comment>
<reference evidence="12 13" key="1">
    <citation type="submission" date="2022-05" db="EMBL/GenBank/DDBJ databases">
        <authorList>
            <consortium name="Genoscope - CEA"/>
            <person name="William W."/>
        </authorList>
    </citation>
    <scope>NUCLEOTIDE SEQUENCE [LARGE SCALE GENOMIC DNA]</scope>
</reference>
<evidence type="ECO:0000256" key="9">
    <source>
        <dbReference type="ARBA" id="ARBA00023235"/>
    </source>
</evidence>
<keyword evidence="13" id="KW-1185">Reference proteome</keyword>
<evidence type="ECO:0000256" key="6">
    <source>
        <dbReference type="ARBA" id="ARBA00022857"/>
    </source>
</evidence>
<evidence type="ECO:0000256" key="4">
    <source>
        <dbReference type="ARBA" id="ARBA00022723"/>
    </source>
</evidence>
<dbReference type="InterPro" id="IPR004443">
    <property type="entry name" value="YjeF_N_dom"/>
</dbReference>
<evidence type="ECO:0000256" key="1">
    <source>
        <dbReference type="ARBA" id="ARBA00000013"/>
    </source>
</evidence>
<evidence type="ECO:0000313" key="12">
    <source>
        <dbReference type="EMBL" id="CAH3022351.1"/>
    </source>
</evidence>
<feature type="binding site" evidence="10">
    <location>
        <position position="206"/>
    </location>
    <ligand>
        <name>(6S)-NADPHX</name>
        <dbReference type="ChEBI" id="CHEBI:64076"/>
    </ligand>
</feature>
<dbReference type="HAMAP" id="MF_01966">
    <property type="entry name" value="NADHX_epimerase"/>
    <property type="match status" value="1"/>
</dbReference>
<organism evidence="12 13">
    <name type="scientific">Porites evermanni</name>
    <dbReference type="NCBI Taxonomy" id="104178"/>
    <lineage>
        <taxon>Eukaryota</taxon>
        <taxon>Metazoa</taxon>
        <taxon>Cnidaria</taxon>
        <taxon>Anthozoa</taxon>
        <taxon>Hexacorallia</taxon>
        <taxon>Scleractinia</taxon>
        <taxon>Fungiina</taxon>
        <taxon>Poritidae</taxon>
        <taxon>Porites</taxon>
    </lineage>
</organism>
<feature type="binding site" evidence="10">
    <location>
        <position position="209"/>
    </location>
    <ligand>
        <name>K(+)</name>
        <dbReference type="ChEBI" id="CHEBI:29103"/>
    </ligand>
</feature>
<dbReference type="Gene3D" id="3.40.50.10260">
    <property type="entry name" value="YjeF N-terminal domain"/>
    <property type="match status" value="1"/>
</dbReference>
<dbReference type="InterPro" id="IPR036652">
    <property type="entry name" value="YjeF_N_dom_sf"/>
</dbReference>